<accession>A0ACC0U6Q9</accession>
<name>A0ACC0U6Q9_9AGAM</name>
<comment type="caution">
    <text evidence="1">The sequence shown here is derived from an EMBL/GenBank/DDBJ whole genome shotgun (WGS) entry which is preliminary data.</text>
</comment>
<proteinExistence type="predicted"/>
<dbReference type="Proteomes" id="UP001207468">
    <property type="component" value="Unassembled WGS sequence"/>
</dbReference>
<reference evidence="1" key="1">
    <citation type="submission" date="2021-03" db="EMBL/GenBank/DDBJ databases">
        <title>Evolutionary priming and transition to the ectomycorrhizal habit in an iconic lineage of mushroom-forming fungi: is preadaptation a requirement?</title>
        <authorList>
            <consortium name="DOE Joint Genome Institute"/>
            <person name="Looney B.P."/>
            <person name="Miyauchi S."/>
            <person name="Morin E."/>
            <person name="Drula E."/>
            <person name="Courty P.E."/>
            <person name="Chicoki N."/>
            <person name="Fauchery L."/>
            <person name="Kohler A."/>
            <person name="Kuo A."/>
            <person name="LaButti K."/>
            <person name="Pangilinan J."/>
            <person name="Lipzen A."/>
            <person name="Riley R."/>
            <person name="Andreopoulos W."/>
            <person name="He G."/>
            <person name="Johnson J."/>
            <person name="Barry K.W."/>
            <person name="Grigoriev I.V."/>
            <person name="Nagy L."/>
            <person name="Hibbett D."/>
            <person name="Henrissat B."/>
            <person name="Matheny P.B."/>
            <person name="Labbe J."/>
            <person name="Martin A.F."/>
        </authorList>
    </citation>
    <scope>NUCLEOTIDE SEQUENCE</scope>
    <source>
        <strain evidence="1">BPL698</strain>
    </source>
</reference>
<sequence>MDRFPPPDRFQKDLPPSSAFPSPQPPSVPLTAHSSFRSSDEPDPFKISFLKGPKRKRLAKACDACHKSKRRCDGTAPCSNCYFAAKDCTYTDSSGRPVPAPLASKTDKPSRPGPSQSRRRSQKDSYSETPRSPSASTLPSKRGPPSTSLQPPPDTRDDYPEGSKRPRVGSVSSSHPPPESQAHIPLTPRSTFAATRFEVPVVRELVNLFFAHCHPHRLIFHQPTFMADVSLGRIPSYLLYALCALAAPFSKYPAVRTDPLRKAGFAYAETAEELMFDSHGRLSVDRNLVAAQALCLLESHQSIASSPWPSSSTHHQLALSILKEDLHVHDEYHSCLASTPTTCFELDAIARECARRAFWYIRLMHLTTFTYFHIVVPPLHLDLKLRLPVDEASFEFGAHNSQSEYLHLPAPRTQYVSEYGHLLRIASLHARLEAALNTAGTRSPIHDMAKAVIEGVENEVSAWESSLADHVRFSDDSAALHLAMFETSSNAGAWCFFMMHTLYAWCVIILSEAKARGSSAVTNSRREWARDRLMLIGTKLTHRSKNSVLPVAIILALSRIGMSDHPQVLAWAKDYAEACGIDPPTKSTGKSPMPIADALASMRRPTLPPLPPTSVSTTSVDRLEDRCDTPSTSSSGSYFNSLRSSYNHLRITNPEPAVPGSTPSLPSLKSCGLLESRPYQPQPSGQQSPDGVMSEHPSSPTPPWIALRIAGDPKEAVEGPTEVATTSPRTPPRGSKPTMPVGLDWLANEQ</sequence>
<organism evidence="1 2">
    <name type="scientific">Russula earlei</name>
    <dbReference type="NCBI Taxonomy" id="71964"/>
    <lineage>
        <taxon>Eukaryota</taxon>
        <taxon>Fungi</taxon>
        <taxon>Dikarya</taxon>
        <taxon>Basidiomycota</taxon>
        <taxon>Agaricomycotina</taxon>
        <taxon>Agaricomycetes</taxon>
        <taxon>Russulales</taxon>
        <taxon>Russulaceae</taxon>
        <taxon>Russula</taxon>
    </lineage>
</organism>
<gene>
    <name evidence="1" type="ORF">F5148DRAFT_188149</name>
</gene>
<evidence type="ECO:0000313" key="1">
    <source>
        <dbReference type="EMBL" id="KAI9464267.1"/>
    </source>
</evidence>
<evidence type="ECO:0000313" key="2">
    <source>
        <dbReference type="Proteomes" id="UP001207468"/>
    </source>
</evidence>
<dbReference type="EMBL" id="JAGFNK010000152">
    <property type="protein sequence ID" value="KAI9464267.1"/>
    <property type="molecule type" value="Genomic_DNA"/>
</dbReference>
<protein>
    <submittedName>
        <fullName evidence="1">Uncharacterized protein</fullName>
    </submittedName>
</protein>
<keyword evidence="2" id="KW-1185">Reference proteome</keyword>